<protein>
    <submittedName>
        <fullName evidence="2">Methyl-accepting chemotaxis protein</fullName>
    </submittedName>
</protein>
<keyword evidence="1" id="KW-0472">Membrane</keyword>
<accession>A0A8J6TX87</accession>
<dbReference type="EMBL" id="JACNFK010000021">
    <property type="protein sequence ID" value="MBC8519332.1"/>
    <property type="molecule type" value="Genomic_DNA"/>
</dbReference>
<name>A0A8J6TX87_9GAMM</name>
<reference evidence="2 3" key="1">
    <citation type="submission" date="2020-08" db="EMBL/GenBank/DDBJ databases">
        <title>Bridging the membrane lipid divide: bacteria of the FCB group superphylum have the potential to synthesize archaeal ether lipids.</title>
        <authorList>
            <person name="Villanueva L."/>
            <person name="Von Meijenfeldt F.A.B."/>
            <person name="Westbye A.B."/>
            <person name="Yadav S."/>
            <person name="Hopmans E.C."/>
            <person name="Dutilh B.E."/>
            <person name="Sinninghe Damste J.S."/>
        </authorList>
    </citation>
    <scope>NUCLEOTIDE SEQUENCE [LARGE SCALE GENOMIC DNA]</scope>
    <source>
        <strain evidence="2">NIOZ-UU100</strain>
    </source>
</reference>
<feature type="transmembrane region" description="Helical" evidence="1">
    <location>
        <begin position="47"/>
        <end position="67"/>
    </location>
</feature>
<evidence type="ECO:0000313" key="3">
    <source>
        <dbReference type="Proteomes" id="UP000654401"/>
    </source>
</evidence>
<keyword evidence="1" id="KW-0812">Transmembrane</keyword>
<organism evidence="2 3">
    <name type="scientific">Candidatus Thiopontia autotrophica</name>
    <dbReference type="NCBI Taxonomy" id="2841688"/>
    <lineage>
        <taxon>Bacteria</taxon>
        <taxon>Pseudomonadati</taxon>
        <taxon>Pseudomonadota</taxon>
        <taxon>Gammaproteobacteria</taxon>
        <taxon>Candidatus Thiopontia</taxon>
    </lineage>
</organism>
<dbReference type="Gene3D" id="1.10.287.950">
    <property type="entry name" value="Methyl-accepting chemotaxis protein"/>
    <property type="match status" value="1"/>
</dbReference>
<dbReference type="Proteomes" id="UP000654401">
    <property type="component" value="Unassembled WGS sequence"/>
</dbReference>
<proteinExistence type="predicted"/>
<keyword evidence="1" id="KW-1133">Transmembrane helix</keyword>
<gene>
    <name evidence="2" type="ORF">H8D24_02860</name>
</gene>
<evidence type="ECO:0000256" key="1">
    <source>
        <dbReference type="SAM" id="Phobius"/>
    </source>
</evidence>
<dbReference type="SUPFAM" id="SSF58104">
    <property type="entry name" value="Methyl-accepting chemotaxis protein (MCP) signaling domain"/>
    <property type="match status" value="1"/>
</dbReference>
<evidence type="ECO:0000313" key="2">
    <source>
        <dbReference type="EMBL" id="MBC8519332.1"/>
    </source>
</evidence>
<sequence>MSEDTKMSDEKLGESMGIEPGTVSLDGQPLERFASCFEKSARRWEMVVYPALFAFCVLSIYGFYMIYHLTQDMSHIARNIQVMSTSIDPYMGQHMAKMVDGVESMSGNVEVMSRNINAIDGNIEAVTVSMNNINTNMQQITGHMQTLEPMLASMNNLDQSTQNMANSTFHMTREMGSMNRGLSPRGMFSRFSPF</sequence>
<dbReference type="AlphaFoldDB" id="A0A8J6TX87"/>
<comment type="caution">
    <text evidence="2">The sequence shown here is derived from an EMBL/GenBank/DDBJ whole genome shotgun (WGS) entry which is preliminary data.</text>
</comment>